<reference evidence="3 4" key="1">
    <citation type="journal article" date="2023" name="Plant Dis.">
        <title>First Report of Diplodia intermedia Causing Canker and Dieback Diseases on Apple Trees in Canada.</title>
        <authorList>
            <person name="Ellouze W."/>
            <person name="Ilyukhin E."/>
            <person name="Sulman M."/>
            <person name="Ali S."/>
        </authorList>
    </citation>
    <scope>NUCLEOTIDE SEQUENCE [LARGE SCALE GENOMIC DNA]</scope>
    <source>
        <strain evidence="3 4">M45-28</strain>
    </source>
</reference>
<evidence type="ECO:0000313" key="3">
    <source>
        <dbReference type="EMBL" id="KAL1643500.1"/>
    </source>
</evidence>
<name>A0ABR3TS97_9PEZI</name>
<dbReference type="InterPro" id="IPR036397">
    <property type="entry name" value="RNaseH_sf"/>
</dbReference>
<protein>
    <submittedName>
        <fullName evidence="3">Uncharacterized protein</fullName>
    </submittedName>
</protein>
<feature type="region of interest" description="Disordered" evidence="2">
    <location>
        <begin position="1"/>
        <end position="22"/>
    </location>
</feature>
<sequence length="891" mass="102942">MTLSRAIGRAPRPAAARSLASTSPQLRAACASSLRLSLSHTRHFRSTSPSLFDDFNDAERLIRSFNRARVAQAREKIKREAAAKAAEAKAKLEREAAANAARAKEQREARLRQQRKWMGRREALAARVRLADFELSRLESEVYAIAVDRAARLRALLRKRDSLRSETWQAFVDCCYAVQLQLDRLERLASDCHHDLQDIKAAQAAAHARAEQRRTARALKKHTRSVKAEMFATVSLLHRIIANGLEKGLERSTRFLQTLEKHCSDIVQSQQDTTFPSTIRQRLVSLEDMYGELILDVDNLLLRPRQCIVPRWNTIADKIYNTASEIAMALHDWEAYRANHVYEPIDEETQSFIDEFQKFITINREAADDAQSLLVFLRESGRIRKLHPSHIAQYRRLRQLLTTMGYINRWNSQQLYNLRTRCMIMDHLTKNDLRALREFRIMGSIIRTSKRMTTFNSIRADVLEWYGRYRRENDMRGARRDLVDALDEFGRHWNQVRDKELLELGEEVASYWEEPDGHLKLENARECLVKYAKERLFEHFEETSIFEESDLLAFFDLSVVRYMMRTWPEEYLEAGVALTQHQIKILSGQFAAAIDNDSRELFSAYLWDCREVLQEAEILNDARTREQRSLLEQASVYHEQRYYLDKNVAVQKATEERSERAYFSYELYRAHLEKDQTEQVQPKLLYHTSHVTHHEVLKGLRGKFVGFDVRWKSEAQPEDGPKANTPLLMIATDSTIHLLHLALQSDLQPLILQDVRMLLESEDVVKVTVGAEEKCSRLQEFLGVNPRGFVDLEDLHHCVREIKTGKDVCRLPLALPKLICKYLGYGLHPKAIDGTVDPTQRLRQADKEAMGSTTLFKSPWAIGNKYGFALPTAGSKRNRIGEARTGRPARG</sequence>
<keyword evidence="4" id="KW-1185">Reference proteome</keyword>
<dbReference type="InterPro" id="IPR012337">
    <property type="entry name" value="RNaseH-like_sf"/>
</dbReference>
<proteinExistence type="predicted"/>
<dbReference type="EMBL" id="JAKEKT020000027">
    <property type="protein sequence ID" value="KAL1643500.1"/>
    <property type="molecule type" value="Genomic_DNA"/>
</dbReference>
<dbReference type="Proteomes" id="UP001521184">
    <property type="component" value="Unassembled WGS sequence"/>
</dbReference>
<feature type="coiled-coil region" evidence="1">
    <location>
        <begin position="78"/>
        <end position="114"/>
    </location>
</feature>
<dbReference type="Gene3D" id="3.30.420.10">
    <property type="entry name" value="Ribonuclease H-like superfamily/Ribonuclease H"/>
    <property type="match status" value="1"/>
</dbReference>
<organism evidence="3 4">
    <name type="scientific">Diplodia intermedia</name>
    <dbReference type="NCBI Taxonomy" id="856260"/>
    <lineage>
        <taxon>Eukaryota</taxon>
        <taxon>Fungi</taxon>
        <taxon>Dikarya</taxon>
        <taxon>Ascomycota</taxon>
        <taxon>Pezizomycotina</taxon>
        <taxon>Dothideomycetes</taxon>
        <taxon>Dothideomycetes incertae sedis</taxon>
        <taxon>Botryosphaeriales</taxon>
        <taxon>Botryosphaeriaceae</taxon>
        <taxon>Diplodia</taxon>
    </lineage>
</organism>
<evidence type="ECO:0000256" key="2">
    <source>
        <dbReference type="SAM" id="MobiDB-lite"/>
    </source>
</evidence>
<comment type="caution">
    <text evidence="3">The sequence shown here is derived from an EMBL/GenBank/DDBJ whole genome shotgun (WGS) entry which is preliminary data.</text>
</comment>
<gene>
    <name evidence="3" type="ORF">SLS58_004860</name>
</gene>
<evidence type="ECO:0000313" key="4">
    <source>
        <dbReference type="Proteomes" id="UP001521184"/>
    </source>
</evidence>
<dbReference type="SUPFAM" id="SSF53098">
    <property type="entry name" value="Ribonuclease H-like"/>
    <property type="match status" value="1"/>
</dbReference>
<evidence type="ECO:0000256" key="1">
    <source>
        <dbReference type="SAM" id="Coils"/>
    </source>
</evidence>
<accession>A0ABR3TS97</accession>
<keyword evidence="1" id="KW-0175">Coiled coil</keyword>